<organism evidence="1 2">
    <name type="scientific">Trichothecium roseum</name>
    <dbReference type="NCBI Taxonomy" id="47278"/>
    <lineage>
        <taxon>Eukaryota</taxon>
        <taxon>Fungi</taxon>
        <taxon>Dikarya</taxon>
        <taxon>Ascomycota</taxon>
        <taxon>Pezizomycotina</taxon>
        <taxon>Sordariomycetes</taxon>
        <taxon>Hypocreomycetidae</taxon>
        <taxon>Hypocreales</taxon>
        <taxon>Hypocreales incertae sedis</taxon>
        <taxon>Trichothecium</taxon>
    </lineage>
</organism>
<sequence length="139" mass="14863">MIFSKYLSVAALAGIVAAAPAPAPASAPAISRRDLEDPRDPNISKDQQCSWFYEEIFLSYNVVINNAKAYTDDECGSGFLDNVKGPSCSVTAWTCDYASDGKTMNANFNVPIGCGPSSVEGAIYKAFGQLEGVPCEEYK</sequence>
<protein>
    <submittedName>
        <fullName evidence="1">Uncharacterized protein</fullName>
    </submittedName>
</protein>
<evidence type="ECO:0000313" key="1">
    <source>
        <dbReference type="EMBL" id="KAI9897611.1"/>
    </source>
</evidence>
<dbReference type="EMBL" id="CM047946">
    <property type="protein sequence ID" value="KAI9897611.1"/>
    <property type="molecule type" value="Genomic_DNA"/>
</dbReference>
<dbReference type="Proteomes" id="UP001163324">
    <property type="component" value="Chromosome 7"/>
</dbReference>
<proteinExistence type="predicted"/>
<reference evidence="1" key="1">
    <citation type="submission" date="2022-10" db="EMBL/GenBank/DDBJ databases">
        <title>Complete Genome of Trichothecium roseum strain YXFP-22015, a Plant Pathogen Isolated from Citrus.</title>
        <authorList>
            <person name="Wang Y."/>
            <person name="Zhu L."/>
        </authorList>
    </citation>
    <scope>NUCLEOTIDE SEQUENCE</scope>
    <source>
        <strain evidence="1">YXFP-22015</strain>
    </source>
</reference>
<keyword evidence="2" id="KW-1185">Reference proteome</keyword>
<comment type="caution">
    <text evidence="1">The sequence shown here is derived from an EMBL/GenBank/DDBJ whole genome shotgun (WGS) entry which is preliminary data.</text>
</comment>
<evidence type="ECO:0000313" key="2">
    <source>
        <dbReference type="Proteomes" id="UP001163324"/>
    </source>
</evidence>
<accession>A0ACC0UU30</accession>
<name>A0ACC0UU30_9HYPO</name>
<gene>
    <name evidence="1" type="ORF">N3K66_007467</name>
</gene>